<evidence type="ECO:0000256" key="8">
    <source>
        <dbReference type="ARBA" id="ARBA00023273"/>
    </source>
</evidence>
<dbReference type="EMBL" id="OU963910">
    <property type="protein sequence ID" value="CAH0400346.1"/>
    <property type="molecule type" value="Genomic_DNA"/>
</dbReference>
<keyword evidence="4" id="KW-0963">Cytoplasm</keyword>
<evidence type="ECO:0000313" key="11">
    <source>
        <dbReference type="EMBL" id="CAH0400346.1"/>
    </source>
</evidence>
<evidence type="ECO:0000256" key="2">
    <source>
        <dbReference type="ARBA" id="ARBA00008222"/>
    </source>
</evidence>
<dbReference type="CDD" id="cd23766">
    <property type="entry name" value="IQCG"/>
    <property type="match status" value="1"/>
</dbReference>
<proteinExistence type="inferred from homology"/>
<name>A0ABN8B2S1_CHISP</name>
<gene>
    <name evidence="11" type="ORF">CHILSU_LOCUS3536</name>
</gene>
<evidence type="ECO:0000256" key="4">
    <source>
        <dbReference type="ARBA" id="ARBA00022490"/>
    </source>
</evidence>
<dbReference type="PROSITE" id="PS50096">
    <property type="entry name" value="IQ"/>
    <property type="match status" value="1"/>
</dbReference>
<reference evidence="11" key="1">
    <citation type="submission" date="2021-12" db="EMBL/GenBank/DDBJ databases">
        <authorList>
            <person name="King R."/>
        </authorList>
    </citation>
    <scope>NUCLEOTIDE SEQUENCE</scope>
</reference>
<feature type="compositionally biased region" description="Basic residues" evidence="10">
    <location>
        <begin position="377"/>
        <end position="386"/>
    </location>
</feature>
<organism evidence="11 12">
    <name type="scientific">Chilo suppressalis</name>
    <name type="common">Asiatic rice borer moth</name>
    <dbReference type="NCBI Taxonomy" id="168631"/>
    <lineage>
        <taxon>Eukaryota</taxon>
        <taxon>Metazoa</taxon>
        <taxon>Ecdysozoa</taxon>
        <taxon>Arthropoda</taxon>
        <taxon>Hexapoda</taxon>
        <taxon>Insecta</taxon>
        <taxon>Pterygota</taxon>
        <taxon>Neoptera</taxon>
        <taxon>Endopterygota</taxon>
        <taxon>Lepidoptera</taxon>
        <taxon>Glossata</taxon>
        <taxon>Ditrysia</taxon>
        <taxon>Pyraloidea</taxon>
        <taxon>Crambidae</taxon>
        <taxon>Crambinae</taxon>
        <taxon>Chilo</taxon>
    </lineage>
</organism>
<dbReference type="PANTHER" id="PTHR14871">
    <property type="entry name" value="DYNEIN REGULATORY COMPLEX PROTEIN 9"/>
    <property type="match status" value="1"/>
</dbReference>
<keyword evidence="7" id="KW-0206">Cytoskeleton</keyword>
<dbReference type="Pfam" id="PF00612">
    <property type="entry name" value="IQ"/>
    <property type="match status" value="1"/>
</dbReference>
<evidence type="ECO:0000256" key="10">
    <source>
        <dbReference type="SAM" id="MobiDB-lite"/>
    </source>
</evidence>
<evidence type="ECO:0000313" key="12">
    <source>
        <dbReference type="Proteomes" id="UP001153292"/>
    </source>
</evidence>
<keyword evidence="8" id="KW-0966">Cell projection</keyword>
<keyword evidence="5" id="KW-0282">Flagellum</keyword>
<evidence type="ECO:0000256" key="5">
    <source>
        <dbReference type="ARBA" id="ARBA00022846"/>
    </source>
</evidence>
<evidence type="ECO:0000256" key="1">
    <source>
        <dbReference type="ARBA" id="ARBA00004611"/>
    </source>
</evidence>
<accession>A0ABN8B2S1</accession>
<dbReference type="InterPro" id="IPR042618">
    <property type="entry name" value="IQCG"/>
</dbReference>
<dbReference type="InterPro" id="IPR000048">
    <property type="entry name" value="IQ_motif_EF-hand-BS"/>
</dbReference>
<evidence type="ECO:0000256" key="3">
    <source>
        <dbReference type="ARBA" id="ARBA00013738"/>
    </source>
</evidence>
<comment type="subcellular location">
    <subcellularLocation>
        <location evidence="1">Cytoplasm</location>
        <location evidence="1">Cytoskeleton</location>
        <location evidence="1">Flagellum axoneme</location>
    </subcellularLocation>
</comment>
<evidence type="ECO:0000256" key="9">
    <source>
        <dbReference type="ARBA" id="ARBA00032183"/>
    </source>
</evidence>
<dbReference type="PANTHER" id="PTHR14871:SF1">
    <property type="entry name" value="DYNEIN REGULATORY COMPLEX PROTEIN 9"/>
    <property type="match status" value="1"/>
</dbReference>
<sequence length="386" mass="44721">MDITSMAIARRSSSSINRFASGSVAEKASCDAEDGGYSLPFFISSLFATILEDIITQMRLLVEGNVSQSLLKIYVDYSLLRALKYDVEQPAVKDELAGINAKNLGCNDHKINKLDADRKFLHNFLVSMYLDMALRKSFKSLAIQVQDMTDHFKYCAMLIEEEAKNKLNRRELVKQLRQFRNHVKSVYYDTNVIIEGLKTNVEDSALNAEIRSRYANSWQRARTEQNDETIRLKEIKPLTQIEYYKQRSDHEQRVHAEIELLIAIAINETLAKVDSWMNKYDEDMEATDLKIQIMKNKYIAIVEKRENLEETVAKHAVLIKDWVNFKEAREEARLYREKMTNAAIAVQAWWRGLLVRNQLGPYKPQPKRRWAVAGDKGKKKDSKTKK</sequence>
<evidence type="ECO:0000256" key="7">
    <source>
        <dbReference type="ARBA" id="ARBA00023212"/>
    </source>
</evidence>
<dbReference type="Proteomes" id="UP001153292">
    <property type="component" value="Chromosome 17"/>
</dbReference>
<comment type="similarity">
    <text evidence="2">Belongs to the DRC9 family.</text>
</comment>
<feature type="region of interest" description="Disordered" evidence="10">
    <location>
        <begin position="363"/>
        <end position="386"/>
    </location>
</feature>
<evidence type="ECO:0000256" key="6">
    <source>
        <dbReference type="ARBA" id="ARBA00023069"/>
    </source>
</evidence>
<keyword evidence="12" id="KW-1185">Reference proteome</keyword>
<keyword evidence="6" id="KW-0969">Cilium</keyword>
<protein>
    <recommendedName>
        <fullName evidence="3">Dynein regulatory complex protein 9</fullName>
    </recommendedName>
    <alternativeName>
        <fullName evidence="9">IQ domain-containing protein G</fullName>
    </alternativeName>
</protein>
<dbReference type="SMART" id="SM00015">
    <property type="entry name" value="IQ"/>
    <property type="match status" value="1"/>
</dbReference>